<dbReference type="InterPro" id="IPR038107">
    <property type="entry name" value="Glycos_transf_N_sf"/>
</dbReference>
<dbReference type="GO" id="GO:0009245">
    <property type="term" value="P:lipid A biosynthetic process"/>
    <property type="evidence" value="ECO:0007669"/>
    <property type="project" value="TreeGrafter"/>
</dbReference>
<keyword evidence="9" id="KW-0448">Lipopolysaccharide biosynthesis</keyword>
<dbReference type="GO" id="GO:0008168">
    <property type="term" value="F:methyltransferase activity"/>
    <property type="evidence" value="ECO:0007669"/>
    <property type="project" value="UniProtKB-KW"/>
</dbReference>
<dbReference type="UniPathway" id="UPA00958"/>
<dbReference type="SUPFAM" id="SSF53756">
    <property type="entry name" value="UDP-Glycosyltransferase/glycogen phosphorylase"/>
    <property type="match status" value="1"/>
</dbReference>
<gene>
    <name evidence="11" type="ORF">NT02SARS_0645</name>
</gene>
<dbReference type="GO" id="GO:0009244">
    <property type="term" value="P:lipopolysaccharide core region biosynthetic process"/>
    <property type="evidence" value="ECO:0007669"/>
    <property type="project" value="UniProtKB-UniRule"/>
</dbReference>
<evidence type="ECO:0000256" key="3">
    <source>
        <dbReference type="ARBA" id="ARBA00019077"/>
    </source>
</evidence>
<keyword evidence="11" id="KW-0489">Methyltransferase</keyword>
<organism evidence="11 12">
    <name type="scientific">SAR86 cluster bacterium SAR86B</name>
    <dbReference type="NCBI Taxonomy" id="1123867"/>
    <lineage>
        <taxon>Bacteria</taxon>
        <taxon>Pseudomonadati</taxon>
        <taxon>Pseudomonadota</taxon>
        <taxon>Gammaproteobacteria</taxon>
        <taxon>SAR86 cluster</taxon>
    </lineage>
</organism>
<dbReference type="GO" id="GO:0032259">
    <property type="term" value="P:methylation"/>
    <property type="evidence" value="ECO:0007669"/>
    <property type="project" value="UniProtKB-KW"/>
</dbReference>
<evidence type="ECO:0000256" key="2">
    <source>
        <dbReference type="ARBA" id="ARBA00012621"/>
    </source>
</evidence>
<dbReference type="Gene3D" id="3.40.50.2000">
    <property type="entry name" value="Glycogen Phosphorylase B"/>
    <property type="match status" value="1"/>
</dbReference>
<dbReference type="EC" id="2.4.99.12" evidence="2 9"/>
<dbReference type="InterPro" id="IPR039901">
    <property type="entry name" value="Kdotransferase"/>
</dbReference>
<keyword evidence="9" id="KW-1003">Cell membrane</keyword>
<evidence type="ECO:0000256" key="1">
    <source>
        <dbReference type="ARBA" id="ARBA00004713"/>
    </source>
</evidence>
<feature type="site" description="Transition state stabilizer" evidence="8">
    <location>
        <position position="127"/>
    </location>
</feature>
<keyword evidence="4 9" id="KW-0808">Transferase</keyword>
<comment type="catalytic activity">
    <reaction evidence="6 9">
        <text>lipid IVA (E. coli) + CMP-3-deoxy-beta-D-manno-octulosonate = alpha-Kdo-(2-&gt;6)-lipid IVA (E. coli) + CMP + H(+)</text>
        <dbReference type="Rhea" id="RHEA:28066"/>
        <dbReference type="ChEBI" id="CHEBI:15378"/>
        <dbReference type="ChEBI" id="CHEBI:58603"/>
        <dbReference type="ChEBI" id="CHEBI:60364"/>
        <dbReference type="ChEBI" id="CHEBI:60377"/>
        <dbReference type="ChEBI" id="CHEBI:85987"/>
        <dbReference type="EC" id="2.4.99.12"/>
    </reaction>
</comment>
<evidence type="ECO:0000313" key="11">
    <source>
        <dbReference type="EMBL" id="EJP73755.1"/>
    </source>
</evidence>
<dbReference type="GO" id="GO:0043842">
    <property type="term" value="F:Kdo transferase activity"/>
    <property type="evidence" value="ECO:0007669"/>
    <property type="project" value="UniProtKB-EC"/>
</dbReference>
<evidence type="ECO:0000313" key="12">
    <source>
        <dbReference type="Proteomes" id="UP000010116"/>
    </source>
</evidence>
<dbReference type="HOGENOM" id="CLU_036146_2_0_6"/>
<dbReference type="PANTHER" id="PTHR42755:SF1">
    <property type="entry name" value="3-DEOXY-D-MANNO-OCTULOSONIC ACID TRANSFERASE, MITOCHONDRIAL-RELATED"/>
    <property type="match status" value="1"/>
</dbReference>
<reference evidence="11 12" key="1">
    <citation type="journal article" date="2012" name="ISME J.">
        <title>Genomic insights to SAR86, an abundant and uncultivated marine bacterial lineage.</title>
        <authorList>
            <person name="Dupont C.L."/>
            <person name="Rusch D.B."/>
            <person name="Yooseph S."/>
            <person name="Lombardo M.J."/>
            <person name="Richter R.A."/>
            <person name="Valas R."/>
            <person name="Novotny M."/>
            <person name="Yee-Greenbaum J."/>
            <person name="Selengut J.D."/>
            <person name="Haft D.H."/>
            <person name="Halpern A.L."/>
            <person name="Lasken R.S."/>
            <person name="Nealson K."/>
            <person name="Friedman R."/>
            <person name="Venter J.C."/>
        </authorList>
    </citation>
    <scope>NUCLEOTIDE SEQUENCE [LARGE SCALE GENOMIC DNA]</scope>
</reference>
<comment type="function">
    <text evidence="9">Involved in lipopolysaccharide (LPS) biosynthesis. Catalyzes the transfer of 3-deoxy-D-manno-octulosonate (Kdo) residue(s) from CMP-Kdo to lipid IV(A), the tetraacyldisaccharide-1,4'-bisphosphate precursor of lipid A.</text>
</comment>
<feature type="domain" description="3-deoxy-D-manno-octulosonic-acid transferase N-terminal" evidence="10">
    <location>
        <begin position="34"/>
        <end position="207"/>
    </location>
</feature>
<evidence type="ECO:0000256" key="8">
    <source>
        <dbReference type="PIRSR" id="PIRSR639901-2"/>
    </source>
</evidence>
<comment type="subcellular location">
    <subcellularLocation>
        <location evidence="9">Cell membrane</location>
    </subcellularLocation>
</comment>
<evidence type="ECO:0000256" key="9">
    <source>
        <dbReference type="RuleBase" id="RU365103"/>
    </source>
</evidence>
<comment type="similarity">
    <text evidence="9">Belongs to the glycosyltransferase group 1 family.</text>
</comment>
<feature type="active site" description="Proton acceptor" evidence="7">
    <location>
        <position position="60"/>
    </location>
</feature>
<dbReference type="Pfam" id="PF04413">
    <property type="entry name" value="Glycos_transf_N"/>
    <property type="match status" value="1"/>
</dbReference>
<evidence type="ECO:0000256" key="7">
    <source>
        <dbReference type="PIRSR" id="PIRSR639901-1"/>
    </source>
</evidence>
<evidence type="ECO:0000256" key="5">
    <source>
        <dbReference type="ARBA" id="ARBA00031445"/>
    </source>
</evidence>
<proteinExistence type="inferred from homology"/>
<name>J4X449_9GAMM</name>
<dbReference type="AlphaFoldDB" id="J4X449"/>
<dbReference type="Proteomes" id="UP000010116">
    <property type="component" value="Unassembled WGS sequence"/>
</dbReference>
<sequence length="414" mass="47120">MKLFIYNSIVLLLLPFFLVRILFKSIQDKDYVSSLHHRLGFYKQNKTQNSIWFHAVSLGEVIASEKIIKKLLESNDIVLSVTTPTGLRQAKKIYKDKISIIYAPWDFWFFISGVFRSYNPKALIIFETEIWPSMISYSRNKNIPVILCNGRLSDNSLKNYMIFKNFFKKILNKFELIFVQTKNHKENFKSLIGSDEIIEICGSVKFDTDTKEEPQNHASNYSFFLASSTHPGEDEIILNAFTKLKESFGDLKLIIVPRHPERANSIKSLYSNQNVKAKILSDTDQINGEDEIVIFNAIGHLNKLYSIANLAFVGGSMFKETGGHNIIEPAANMCPFIFGPYIYNFEDISQMFLSENACIQISNEDELYTAAKKILSSSEFSSQLVSNAISVVKSNKGSVDKQSSAIIQILNSRN</sequence>
<feature type="site" description="Transition state stabilizer" evidence="8">
    <location>
        <position position="205"/>
    </location>
</feature>
<accession>J4X449</accession>
<comment type="pathway">
    <text evidence="1 9">Bacterial outer membrane biogenesis; LPS core biosynthesis.</text>
</comment>
<keyword evidence="9" id="KW-0472">Membrane</keyword>
<dbReference type="Gene3D" id="3.40.50.11720">
    <property type="entry name" value="3-Deoxy-D-manno-octulosonic-acid transferase, N-terminal domain"/>
    <property type="match status" value="1"/>
</dbReference>
<evidence type="ECO:0000256" key="6">
    <source>
        <dbReference type="ARBA" id="ARBA00049183"/>
    </source>
</evidence>
<protein>
    <recommendedName>
        <fullName evidence="3 9">3-deoxy-D-manno-octulosonic acid transferase</fullName>
        <shortName evidence="9">Kdo transferase</shortName>
        <ecNumber evidence="2 9">2.4.99.12</ecNumber>
    </recommendedName>
    <alternativeName>
        <fullName evidence="5 9">Lipid IV(A) 3-deoxy-D-manno-octulosonic acid transferase</fullName>
    </alternativeName>
</protein>
<dbReference type="GO" id="GO:0005886">
    <property type="term" value="C:plasma membrane"/>
    <property type="evidence" value="ECO:0007669"/>
    <property type="project" value="UniProtKB-SubCell"/>
</dbReference>
<dbReference type="EMBL" id="JH611164">
    <property type="protein sequence ID" value="EJP73755.1"/>
    <property type="molecule type" value="Genomic_DNA"/>
</dbReference>
<dbReference type="PANTHER" id="PTHR42755">
    <property type="entry name" value="3-DEOXY-MANNO-OCTULOSONATE CYTIDYLYLTRANSFERASE"/>
    <property type="match status" value="1"/>
</dbReference>
<evidence type="ECO:0000259" key="10">
    <source>
        <dbReference type="Pfam" id="PF04413"/>
    </source>
</evidence>
<dbReference type="InterPro" id="IPR007507">
    <property type="entry name" value="Glycos_transf_N"/>
</dbReference>
<evidence type="ECO:0000256" key="4">
    <source>
        <dbReference type="ARBA" id="ARBA00022679"/>
    </source>
</evidence>